<proteinExistence type="predicted"/>
<dbReference type="GO" id="GO:0008270">
    <property type="term" value="F:zinc ion binding"/>
    <property type="evidence" value="ECO:0007669"/>
    <property type="project" value="InterPro"/>
</dbReference>
<organism evidence="8 9">
    <name type="scientific">Eremothecium sinecaudum</name>
    <dbReference type="NCBI Taxonomy" id="45286"/>
    <lineage>
        <taxon>Eukaryota</taxon>
        <taxon>Fungi</taxon>
        <taxon>Dikarya</taxon>
        <taxon>Ascomycota</taxon>
        <taxon>Saccharomycotina</taxon>
        <taxon>Saccharomycetes</taxon>
        <taxon>Saccharomycetales</taxon>
        <taxon>Saccharomycetaceae</taxon>
        <taxon>Eremothecium</taxon>
    </lineage>
</organism>
<dbReference type="PROSITE" id="PS50048">
    <property type="entry name" value="ZN2_CY6_FUNGAL_2"/>
    <property type="match status" value="1"/>
</dbReference>
<keyword evidence="6" id="KW-0539">Nucleus</keyword>
<dbReference type="SMART" id="SM00066">
    <property type="entry name" value="GAL4"/>
    <property type="match status" value="1"/>
</dbReference>
<dbReference type="STRING" id="45286.A0A0X8HSB5"/>
<keyword evidence="1" id="KW-0479">Metal-binding</keyword>
<dbReference type="InterPro" id="IPR050675">
    <property type="entry name" value="OAF3"/>
</dbReference>
<accession>A0A0X8HSB5</accession>
<evidence type="ECO:0000256" key="2">
    <source>
        <dbReference type="ARBA" id="ARBA00022833"/>
    </source>
</evidence>
<dbReference type="SUPFAM" id="SSF57701">
    <property type="entry name" value="Zn2/Cys6 DNA-binding domain"/>
    <property type="match status" value="1"/>
</dbReference>
<evidence type="ECO:0000313" key="8">
    <source>
        <dbReference type="EMBL" id="AMD20562.1"/>
    </source>
</evidence>
<dbReference type="GeneID" id="28723810"/>
<keyword evidence="5" id="KW-0804">Transcription</keyword>
<dbReference type="PANTHER" id="PTHR31069:SF29">
    <property type="entry name" value="OLEATE-ACTIVATED TRANSCRIPTION FACTOR 1-RELATED"/>
    <property type="match status" value="1"/>
</dbReference>
<evidence type="ECO:0000313" key="9">
    <source>
        <dbReference type="Proteomes" id="UP000243052"/>
    </source>
</evidence>
<feature type="domain" description="Zn(2)-C6 fungal-type" evidence="7">
    <location>
        <begin position="19"/>
        <end position="49"/>
    </location>
</feature>
<keyword evidence="3" id="KW-0805">Transcription regulation</keyword>
<keyword evidence="9" id="KW-1185">Reference proteome</keyword>
<dbReference type="GO" id="GO:0005634">
    <property type="term" value="C:nucleus"/>
    <property type="evidence" value="ECO:0007669"/>
    <property type="project" value="TreeGrafter"/>
</dbReference>
<protein>
    <submittedName>
        <fullName evidence="8">HDL182Cp</fullName>
    </submittedName>
</protein>
<dbReference type="PROSITE" id="PS00463">
    <property type="entry name" value="ZN2_CY6_FUNGAL_1"/>
    <property type="match status" value="1"/>
</dbReference>
<dbReference type="GO" id="GO:0045944">
    <property type="term" value="P:positive regulation of transcription by RNA polymerase II"/>
    <property type="evidence" value="ECO:0007669"/>
    <property type="project" value="TreeGrafter"/>
</dbReference>
<evidence type="ECO:0000256" key="6">
    <source>
        <dbReference type="ARBA" id="ARBA00023242"/>
    </source>
</evidence>
<evidence type="ECO:0000259" key="7">
    <source>
        <dbReference type="PROSITE" id="PS50048"/>
    </source>
</evidence>
<keyword evidence="2" id="KW-0862">Zinc</keyword>
<dbReference type="GO" id="GO:0000978">
    <property type="term" value="F:RNA polymerase II cis-regulatory region sequence-specific DNA binding"/>
    <property type="evidence" value="ECO:0007669"/>
    <property type="project" value="TreeGrafter"/>
</dbReference>
<dbReference type="RefSeq" id="XP_017987558.1">
    <property type="nucleotide sequence ID" value="XM_018131864.1"/>
</dbReference>
<gene>
    <name evidence="8" type="ORF">AW171_hschr42457</name>
</gene>
<sequence>MRTIKTTGKAVLKRKLSYVCTVCKKCKSKCDKLKPSCSRCLSLGLECSYDIEKQLADDPNSKDEILRDLEEELAYWKKKSKDIEEARCQGVGNVSELGKSSILGILPEFSSILSNTNIDELKFNCYIQSAFHRNAKSFMFKDYKLNYLIGNSVIDRFLSPLLDRIIENNLEHAKDLHGDQDETISHVIMFKVLEKQVIHEYEPSENLNKIMKDIEDIRDQRYTGDSTKAGFFFAIAVNSMEFVRIEDINLRGYYSANLQYILDNSEKNLPSYEVIEYHKRNFYKHVYPIVPVIEISIFEECLADIIKRDPEDSGKVKIDFGKYNLRHKLINLSILMVVLAISSYHEDSCSVHESPNMHQPGSGIYGELLFLSKMCIAHLDVIHQPDEQHLTCLILLWYSCTIHPEFRSTVTKLEAADILMGLIVNIGGELGLCNDPLEYYQFKEGLVDRRLINYRRKLGISVMPIVMYHIDLTSMYPNKVSHFSIFKHVQDMSDDLIPNYLWRVAKDMVQYSHFELEVHKITLVRHILCKWMDDLNMLKKSKSYCMNLTEIKRLSSTIFDVLTANFPLQNASAPPQPKAILDLGYDTVEIDLSSHMANMTIIYHLSYYLLNLQLERSLVYCIERSTKILPGNVPAFYHQRFLNITKYIMCIFQVSNNYHHRKYSLLPTSTHSTMVHHLVHVTLTISAYAAFSLYLKFAHAEYVIITNPSYKQQLYKNLPASSCVRIKQLYSNIVDQIIAFIENNREMGFESLFQSWLVLKQLQNFKDSGLALNILLSKTDSVPQDQNYNASNNWFAYLLQHLAKMLIDHLEQNDQLLQLLQNCQYTHFSTNISSPLIPLLKHFARDEIQPISSNYHPVSSGYERDLPREFFSPDTLF</sequence>
<dbReference type="InterPro" id="IPR036864">
    <property type="entry name" value="Zn2-C6_fun-type_DNA-bd_sf"/>
</dbReference>
<dbReference type="PANTHER" id="PTHR31069">
    <property type="entry name" value="OLEATE-ACTIVATED TRANSCRIPTION FACTOR 1-RELATED"/>
    <property type="match status" value="1"/>
</dbReference>
<evidence type="ECO:0000256" key="5">
    <source>
        <dbReference type="ARBA" id="ARBA00023163"/>
    </source>
</evidence>
<dbReference type="GO" id="GO:0000981">
    <property type="term" value="F:DNA-binding transcription factor activity, RNA polymerase II-specific"/>
    <property type="evidence" value="ECO:0007669"/>
    <property type="project" value="InterPro"/>
</dbReference>
<evidence type="ECO:0000256" key="3">
    <source>
        <dbReference type="ARBA" id="ARBA00023015"/>
    </source>
</evidence>
<dbReference type="OrthoDB" id="2943660at2759"/>
<dbReference type="Pfam" id="PF00172">
    <property type="entry name" value="Zn_clus"/>
    <property type="match status" value="1"/>
</dbReference>
<dbReference type="Gene3D" id="4.10.240.10">
    <property type="entry name" value="Zn(2)-C6 fungal-type DNA-binding domain"/>
    <property type="match status" value="1"/>
</dbReference>
<name>A0A0X8HSB5_9SACH</name>
<evidence type="ECO:0000256" key="4">
    <source>
        <dbReference type="ARBA" id="ARBA00023125"/>
    </source>
</evidence>
<dbReference type="EMBL" id="CP014244">
    <property type="protein sequence ID" value="AMD20562.1"/>
    <property type="molecule type" value="Genomic_DNA"/>
</dbReference>
<dbReference type="InterPro" id="IPR001138">
    <property type="entry name" value="Zn2Cys6_DnaBD"/>
</dbReference>
<dbReference type="CDD" id="cd12148">
    <property type="entry name" value="fungal_TF_MHR"/>
    <property type="match status" value="1"/>
</dbReference>
<dbReference type="Proteomes" id="UP000243052">
    <property type="component" value="Chromosome iv"/>
</dbReference>
<dbReference type="AlphaFoldDB" id="A0A0X8HSB5"/>
<reference evidence="8 9" key="1">
    <citation type="submission" date="2016-01" db="EMBL/GenBank/DDBJ databases">
        <title>Genome sequence of the yeast Holleya sinecauda.</title>
        <authorList>
            <person name="Dietrich F.S."/>
        </authorList>
    </citation>
    <scope>NUCLEOTIDE SEQUENCE [LARGE SCALE GENOMIC DNA]</scope>
    <source>
        <strain evidence="8 9">ATCC 58844</strain>
    </source>
</reference>
<keyword evidence="4" id="KW-0238">DNA-binding</keyword>
<evidence type="ECO:0000256" key="1">
    <source>
        <dbReference type="ARBA" id="ARBA00022723"/>
    </source>
</evidence>
<dbReference type="PRINTS" id="PR00755">
    <property type="entry name" value="AFLATOXINBRP"/>
</dbReference>